<reference evidence="2" key="1">
    <citation type="submission" date="2020-07" db="EMBL/GenBank/DDBJ databases">
        <title>Clarias magur genome sequencing, assembly and annotation.</title>
        <authorList>
            <person name="Kushwaha B."/>
            <person name="Kumar R."/>
            <person name="Das P."/>
            <person name="Joshi C.G."/>
            <person name="Kumar D."/>
            <person name="Nagpure N.S."/>
            <person name="Pandey M."/>
            <person name="Agarwal S."/>
            <person name="Srivastava S."/>
            <person name="Singh M."/>
            <person name="Sahoo L."/>
            <person name="Jayasankar P."/>
            <person name="Meher P.K."/>
            <person name="Koringa P.G."/>
            <person name="Iquebal M.A."/>
            <person name="Das S.P."/>
            <person name="Bit A."/>
            <person name="Patnaik S."/>
            <person name="Patel N."/>
            <person name="Shah T.M."/>
            <person name="Hinsu A."/>
            <person name="Jena J.K."/>
        </authorList>
    </citation>
    <scope>NUCLEOTIDE SEQUENCE</scope>
    <source>
        <strain evidence="2">CIFAMagur01</strain>
        <tissue evidence="2">Testis</tissue>
    </source>
</reference>
<evidence type="ECO:0000313" key="2">
    <source>
        <dbReference type="EMBL" id="KAF5892076.1"/>
    </source>
</evidence>
<name>A0A8J4T9E9_CLAMG</name>
<feature type="region of interest" description="Disordered" evidence="1">
    <location>
        <begin position="1"/>
        <end position="56"/>
    </location>
</feature>
<feature type="compositionally biased region" description="Basic and acidic residues" evidence="1">
    <location>
        <begin position="47"/>
        <end position="56"/>
    </location>
</feature>
<evidence type="ECO:0000313" key="3">
    <source>
        <dbReference type="Proteomes" id="UP000727407"/>
    </source>
</evidence>
<gene>
    <name evidence="2" type="ORF">DAT39_018235</name>
</gene>
<comment type="caution">
    <text evidence="2">The sequence shown here is derived from an EMBL/GenBank/DDBJ whole genome shotgun (WGS) entry which is preliminary data.</text>
</comment>
<accession>A0A8J4T9E9</accession>
<sequence length="56" mass="5735">MDGVRDGTIDVPNMSNGGDGAVSPSGAGAGAGVSSPPRRASVYSCRRWREADQRTV</sequence>
<feature type="compositionally biased region" description="Low complexity" evidence="1">
    <location>
        <begin position="21"/>
        <end position="37"/>
    </location>
</feature>
<dbReference type="AlphaFoldDB" id="A0A8J4T9E9"/>
<dbReference type="Proteomes" id="UP000727407">
    <property type="component" value="Unassembled WGS sequence"/>
</dbReference>
<evidence type="ECO:0000256" key="1">
    <source>
        <dbReference type="SAM" id="MobiDB-lite"/>
    </source>
</evidence>
<proteinExistence type="predicted"/>
<keyword evidence="3" id="KW-1185">Reference proteome</keyword>
<protein>
    <submittedName>
        <fullName evidence="2">Uncharacterized protein</fullName>
    </submittedName>
</protein>
<organism evidence="2 3">
    <name type="scientific">Clarias magur</name>
    <name type="common">Asian catfish</name>
    <name type="synonym">Macropteronotus magur</name>
    <dbReference type="NCBI Taxonomy" id="1594786"/>
    <lineage>
        <taxon>Eukaryota</taxon>
        <taxon>Metazoa</taxon>
        <taxon>Chordata</taxon>
        <taxon>Craniata</taxon>
        <taxon>Vertebrata</taxon>
        <taxon>Euteleostomi</taxon>
        <taxon>Actinopterygii</taxon>
        <taxon>Neopterygii</taxon>
        <taxon>Teleostei</taxon>
        <taxon>Ostariophysi</taxon>
        <taxon>Siluriformes</taxon>
        <taxon>Clariidae</taxon>
        <taxon>Clarias</taxon>
    </lineage>
</organism>
<dbReference type="EMBL" id="QNUK01000529">
    <property type="protein sequence ID" value="KAF5892076.1"/>
    <property type="molecule type" value="Genomic_DNA"/>
</dbReference>